<evidence type="ECO:0000313" key="2">
    <source>
        <dbReference type="Proteomes" id="UP000297595"/>
    </source>
</evidence>
<accession>A0A8H2E8Q8</accession>
<dbReference type="EMBL" id="SOZJ01000002">
    <property type="protein sequence ID" value="TGJ72778.1"/>
    <property type="molecule type" value="Genomic_DNA"/>
</dbReference>
<name>A0A8H2E8Q8_ORBOL</name>
<sequence>MSRIQDFLVSLAFRMGSIKPLIALVFTLTFSVWLCAGIPTPTLPDSATHHGLNLYDDIEWTSPVAPGGSNYTFFGSIESIKAQIESTPGFDTSVFNIASTVNEPDLLLKSGGNYIIECSRTSDQRSGASLLDYISALDKVKNFHGSCSITGRACKRFGCGKDESIGLCVTRETPFNIECKEVFRLADILITTLVNDYTGKAPNKCQLLKGDKKSAIYYSSDMYWSLDGKWWSISAWHSSCLLQLWLTIPSPWPQRASNFEPSP</sequence>
<proteinExistence type="predicted"/>
<evidence type="ECO:0000313" key="1">
    <source>
        <dbReference type="EMBL" id="TGJ72778.1"/>
    </source>
</evidence>
<dbReference type="AlphaFoldDB" id="A0A8H2E8Q8"/>
<dbReference type="Proteomes" id="UP000297595">
    <property type="component" value="Unassembled WGS sequence"/>
</dbReference>
<reference evidence="1 2" key="1">
    <citation type="submission" date="2019-03" db="EMBL/GenBank/DDBJ databases">
        <title>Nematode-trapping fungi genome.</title>
        <authorList>
            <person name="Vidal-Diez De Ulzurrun G."/>
        </authorList>
    </citation>
    <scope>NUCLEOTIDE SEQUENCE [LARGE SCALE GENOMIC DNA]</scope>
    <source>
        <strain evidence="1 2">TWF154</strain>
    </source>
</reference>
<organism evidence="1 2">
    <name type="scientific">Orbilia oligospora</name>
    <name type="common">Nematode-trapping fungus</name>
    <name type="synonym">Arthrobotrys oligospora</name>
    <dbReference type="NCBI Taxonomy" id="2813651"/>
    <lineage>
        <taxon>Eukaryota</taxon>
        <taxon>Fungi</taxon>
        <taxon>Dikarya</taxon>
        <taxon>Ascomycota</taxon>
        <taxon>Pezizomycotina</taxon>
        <taxon>Orbiliomycetes</taxon>
        <taxon>Orbiliales</taxon>
        <taxon>Orbiliaceae</taxon>
        <taxon>Orbilia</taxon>
    </lineage>
</organism>
<gene>
    <name evidence="1" type="ORF">EYR41_004648</name>
</gene>
<protein>
    <submittedName>
        <fullName evidence="1">Uncharacterized protein</fullName>
    </submittedName>
</protein>
<comment type="caution">
    <text evidence="1">The sequence shown here is derived from an EMBL/GenBank/DDBJ whole genome shotgun (WGS) entry which is preliminary data.</text>
</comment>